<comment type="caution">
    <text evidence="1">The sequence shown here is derived from an EMBL/GenBank/DDBJ whole genome shotgun (WGS) entry which is preliminary data.</text>
</comment>
<dbReference type="GeneID" id="37109631"/>
<evidence type="ECO:0000313" key="1">
    <source>
        <dbReference type="EMBL" id="PWY67076.1"/>
    </source>
</evidence>
<organism evidence="1 2">
    <name type="scientific">Aspergillus sclerotioniger CBS 115572</name>
    <dbReference type="NCBI Taxonomy" id="1450535"/>
    <lineage>
        <taxon>Eukaryota</taxon>
        <taxon>Fungi</taxon>
        <taxon>Dikarya</taxon>
        <taxon>Ascomycota</taxon>
        <taxon>Pezizomycotina</taxon>
        <taxon>Eurotiomycetes</taxon>
        <taxon>Eurotiomycetidae</taxon>
        <taxon>Eurotiales</taxon>
        <taxon>Aspergillaceae</taxon>
        <taxon>Aspergillus</taxon>
        <taxon>Aspergillus subgen. Circumdati</taxon>
    </lineage>
</organism>
<accession>A0A317UZH2</accession>
<proteinExistence type="predicted"/>
<dbReference type="STRING" id="1450535.A0A317UZH2"/>
<dbReference type="RefSeq" id="XP_025461798.1">
    <property type="nucleotide sequence ID" value="XM_025607488.1"/>
</dbReference>
<dbReference type="AlphaFoldDB" id="A0A317UZH2"/>
<evidence type="ECO:0000313" key="2">
    <source>
        <dbReference type="Proteomes" id="UP000246702"/>
    </source>
</evidence>
<protein>
    <submittedName>
        <fullName evidence="1">Uncharacterized protein</fullName>
    </submittedName>
</protein>
<dbReference type="EMBL" id="MSFK01000049">
    <property type="protein sequence ID" value="PWY67076.1"/>
    <property type="molecule type" value="Genomic_DNA"/>
</dbReference>
<sequence length="369" mass="41730">MALSYPEGECFFKRSALRSATYDADKPEHFYSHMLVEYIWNRPAFQGSDSEYASDVHFHPRSPYRVVKGDLWSTQYGNWANIFFLYGTKPHSDRYRQVGHNLCVNGNRFRDQEKGAALESWFMVIPMPLLAKGEEWLLIDRTACIRGIYIPVAHQASEDFPEVCTFLQVNFAINREVSILTQPEIWAFDCNGWVVVDRVETVTLDSTLGLASDAKWTMAINIRQLVNLLSLPRPLRIHNCFSSHCIRFVDRKLTPTKGPAQMFSDSADLSWTAVASANYGLTIQWKPPEATTWLAGFLKNTLTIAVGFIPVVGPLAAVAFPLTWTAIVDPGRFEGTLRELIPVADLAMKVGENIQRSAKEQEAYVVKGW</sequence>
<dbReference type="OrthoDB" id="4770905at2759"/>
<feature type="non-terminal residue" evidence="1">
    <location>
        <position position="369"/>
    </location>
</feature>
<keyword evidence="2" id="KW-1185">Reference proteome</keyword>
<reference evidence="1 2" key="1">
    <citation type="submission" date="2016-12" db="EMBL/GenBank/DDBJ databases">
        <title>The genomes of Aspergillus section Nigri reveals drivers in fungal speciation.</title>
        <authorList>
            <consortium name="DOE Joint Genome Institute"/>
            <person name="Vesth T.C."/>
            <person name="Nybo J."/>
            <person name="Theobald S."/>
            <person name="Brandl J."/>
            <person name="Frisvad J.C."/>
            <person name="Nielsen K.F."/>
            <person name="Lyhne E.K."/>
            <person name="Kogle M.E."/>
            <person name="Kuo A."/>
            <person name="Riley R."/>
            <person name="Clum A."/>
            <person name="Nolan M."/>
            <person name="Lipzen A."/>
            <person name="Salamov A."/>
            <person name="Henrissat B."/>
            <person name="Wiebenga A."/>
            <person name="De Vries R.P."/>
            <person name="Grigoriev I.V."/>
            <person name="Mortensen U.H."/>
            <person name="Andersen M.R."/>
            <person name="Baker S.E."/>
        </authorList>
    </citation>
    <scope>NUCLEOTIDE SEQUENCE [LARGE SCALE GENOMIC DNA]</scope>
    <source>
        <strain evidence="1 2">CBS 115572</strain>
    </source>
</reference>
<dbReference type="Proteomes" id="UP000246702">
    <property type="component" value="Unassembled WGS sequence"/>
</dbReference>
<name>A0A317UZH2_9EURO</name>
<gene>
    <name evidence="1" type="ORF">BO94DRAFT_434434</name>
</gene>